<accession>A0ABX0T2V3</accession>
<feature type="domain" description="SGNH hydrolase-type esterase" evidence="1">
    <location>
        <begin position="22"/>
        <end position="174"/>
    </location>
</feature>
<organism evidence="2 3">
    <name type="scientific">Curtobacterium salicis</name>
    <dbReference type="NCBI Taxonomy" id="1779862"/>
    <lineage>
        <taxon>Bacteria</taxon>
        <taxon>Bacillati</taxon>
        <taxon>Actinomycetota</taxon>
        <taxon>Actinomycetes</taxon>
        <taxon>Micrococcales</taxon>
        <taxon>Microbacteriaceae</taxon>
        <taxon>Curtobacterium</taxon>
    </lineage>
</organism>
<dbReference type="Pfam" id="PF13472">
    <property type="entry name" value="Lipase_GDSL_2"/>
    <property type="match status" value="1"/>
</dbReference>
<protein>
    <submittedName>
        <fullName evidence="2">Lysophospholipase L1-like esterase</fullName>
    </submittedName>
</protein>
<dbReference type="RefSeq" id="WP_166778956.1">
    <property type="nucleotide sequence ID" value="NZ_JAAOYO010000001.1"/>
</dbReference>
<name>A0ABX0T2V3_9MICO</name>
<dbReference type="InterPro" id="IPR051532">
    <property type="entry name" value="Ester_Hydrolysis_Enzymes"/>
</dbReference>
<sequence>MSDDGTDGRGPGGRDTGGGVLFLGDSITAGGDWGQWLPDERTINLGVDGDTTDGVLARLDEVVQAAPEVIVLLIGTNDFGHHRASAEHVVRNVESALVALRRALPGVRLLLVSILPRQAEYTQKIEQANRHLRQFVATCHAQYLDVWPALADGDHLDERFTDDGLHLDEDGYRAYVAELVPALERVRELPPMSRPISLADLRDAQDR</sequence>
<reference evidence="2 3" key="1">
    <citation type="submission" date="2020-03" db="EMBL/GenBank/DDBJ databases">
        <title>Above-ground endophytic microbial communities from plants in different locations in the United States.</title>
        <authorList>
            <person name="Frank C."/>
        </authorList>
    </citation>
    <scope>NUCLEOTIDE SEQUENCE [LARGE SCALE GENOMIC DNA]</scope>
    <source>
        <strain evidence="2 3">WW7</strain>
    </source>
</reference>
<proteinExistence type="predicted"/>
<keyword evidence="3" id="KW-1185">Reference proteome</keyword>
<dbReference type="InterPro" id="IPR036514">
    <property type="entry name" value="SGNH_hydro_sf"/>
</dbReference>
<dbReference type="InterPro" id="IPR013830">
    <property type="entry name" value="SGNH_hydro"/>
</dbReference>
<evidence type="ECO:0000313" key="3">
    <source>
        <dbReference type="Proteomes" id="UP001318300"/>
    </source>
</evidence>
<comment type="caution">
    <text evidence="2">The sequence shown here is derived from an EMBL/GenBank/DDBJ whole genome shotgun (WGS) entry which is preliminary data.</text>
</comment>
<dbReference type="SUPFAM" id="SSF52266">
    <property type="entry name" value="SGNH hydrolase"/>
    <property type="match status" value="1"/>
</dbReference>
<dbReference type="Gene3D" id="3.40.50.1110">
    <property type="entry name" value="SGNH hydrolase"/>
    <property type="match status" value="1"/>
</dbReference>
<dbReference type="PANTHER" id="PTHR30383:SF5">
    <property type="entry name" value="SGNH HYDROLASE-TYPE ESTERASE DOMAIN-CONTAINING PROTEIN"/>
    <property type="match status" value="1"/>
</dbReference>
<evidence type="ECO:0000313" key="2">
    <source>
        <dbReference type="EMBL" id="NII39811.1"/>
    </source>
</evidence>
<dbReference type="PANTHER" id="PTHR30383">
    <property type="entry name" value="THIOESTERASE 1/PROTEASE 1/LYSOPHOSPHOLIPASE L1"/>
    <property type="match status" value="1"/>
</dbReference>
<evidence type="ECO:0000259" key="1">
    <source>
        <dbReference type="Pfam" id="PF13472"/>
    </source>
</evidence>
<dbReference type="Proteomes" id="UP001318300">
    <property type="component" value="Unassembled WGS sequence"/>
</dbReference>
<dbReference type="EMBL" id="JAAOYO010000001">
    <property type="protein sequence ID" value="NII39811.1"/>
    <property type="molecule type" value="Genomic_DNA"/>
</dbReference>
<gene>
    <name evidence="2" type="ORF">E9228_000430</name>
</gene>